<dbReference type="InterPro" id="IPR002901">
    <property type="entry name" value="MGlyc_endo_b_GlcNAc-like_dom"/>
</dbReference>
<sequence length="477" mass="54393">MQKKPKRKIRKQIWIPALFLLLILVAYLGFKITENGVFTVIDYKEDPQEVATYKHFEFAKRKMKAIDHEQVCIKNEKGKVVAIKEGLVNFHTKDASENTEYTMENGENGYLNGNYGSDGLYLDTSQDGKQVLFQMAGVKGWVDVDSIDLLLYDPNYTLSSYTKNKDTLVHQVCLNLLENEAIAYGIGPVPPFIEDDTTYYSYDGHYFYTDFKSMSQDVQHNEHANAINQEPYFNFYQYVPHRSKSHAASDRFNTFLWEQKGIDQLASAYPCLENESVLYDQQPLFMAVQDQVYMNGTMMFALACNESGYGQSQYAIEQHNVFGHEAYDSNPDQATLYADLNDCVEQHAQHFLQEGYANPNDWRYHGSWFGDKGSGINVQYASDPYWGEKAASMYYYLDEGKDASSISIVTKLLDQKLSVEDKKGNVLYSYPEGSVASFIVLEENGNTIKVQLEAPIQDGKIDVSIPYTENMVGYVSL</sequence>
<keyword evidence="1" id="KW-0472">Membrane</keyword>
<name>A0A1U7NPS9_9FIRM</name>
<dbReference type="AlphaFoldDB" id="A0A1U7NPS9"/>
<dbReference type="STRING" id="1862672.BO225_02010"/>
<dbReference type="Pfam" id="PF01832">
    <property type="entry name" value="Glucosaminidase"/>
    <property type="match status" value="1"/>
</dbReference>
<dbReference type="SMART" id="SM00047">
    <property type="entry name" value="LYZ2"/>
    <property type="match status" value="1"/>
</dbReference>
<dbReference type="RefSeq" id="WP_076340614.1">
    <property type="nucleotide sequence ID" value="NZ_CAPDDE010000001.1"/>
</dbReference>
<accession>A0A1U7NPS9</accession>
<keyword evidence="4" id="KW-1185">Reference proteome</keyword>
<dbReference type="EMBL" id="MPKA01000044">
    <property type="protein sequence ID" value="OLU47642.1"/>
    <property type="molecule type" value="Genomic_DNA"/>
</dbReference>
<evidence type="ECO:0000313" key="4">
    <source>
        <dbReference type="Proteomes" id="UP000186705"/>
    </source>
</evidence>
<keyword evidence="1" id="KW-1133">Transmembrane helix</keyword>
<reference evidence="3 4" key="1">
    <citation type="submission" date="2016-11" db="EMBL/GenBank/DDBJ databases">
        <title>Description of two novel members of the family Erysipelotrichaceae: Ileibacterium lipovorans gen. nov., sp. nov. and Dubosiella newyorkensis, gen. nov., sp. nov.</title>
        <authorList>
            <person name="Cox L.M."/>
            <person name="Sohn J."/>
            <person name="Tyrrell K.L."/>
            <person name="Citron D.M."/>
            <person name="Lawson P.A."/>
            <person name="Patel N.B."/>
            <person name="Iizumi T."/>
            <person name="Perez-Perez G.I."/>
            <person name="Goldstein E.J."/>
            <person name="Blaser M.J."/>
        </authorList>
    </citation>
    <scope>NUCLEOTIDE SEQUENCE [LARGE SCALE GENOMIC DNA]</scope>
    <source>
        <strain evidence="3 4">NYU-BL-A4</strain>
    </source>
</reference>
<feature type="domain" description="Mannosyl-glycoprotein endo-beta-N-acetylglucosamidase-like" evidence="2">
    <location>
        <begin position="270"/>
        <end position="402"/>
    </location>
</feature>
<dbReference type="Gene3D" id="1.10.530.10">
    <property type="match status" value="1"/>
</dbReference>
<keyword evidence="1" id="KW-0812">Transmembrane</keyword>
<feature type="transmembrane region" description="Helical" evidence="1">
    <location>
        <begin position="12"/>
        <end position="30"/>
    </location>
</feature>
<protein>
    <recommendedName>
        <fullName evidence="2">Mannosyl-glycoprotein endo-beta-N-acetylglucosamidase-like domain-containing protein</fullName>
    </recommendedName>
</protein>
<evidence type="ECO:0000256" key="1">
    <source>
        <dbReference type="SAM" id="Phobius"/>
    </source>
</evidence>
<dbReference type="GeneID" id="78274721"/>
<dbReference type="OrthoDB" id="9816557at2"/>
<evidence type="ECO:0000313" key="3">
    <source>
        <dbReference type="EMBL" id="OLU47642.1"/>
    </source>
</evidence>
<organism evidence="3 4">
    <name type="scientific">Dubosiella newyorkensis</name>
    <dbReference type="NCBI Taxonomy" id="1862672"/>
    <lineage>
        <taxon>Bacteria</taxon>
        <taxon>Bacillati</taxon>
        <taxon>Bacillota</taxon>
        <taxon>Erysipelotrichia</taxon>
        <taxon>Erysipelotrichales</taxon>
        <taxon>Erysipelotrichaceae</taxon>
        <taxon>Dubosiella</taxon>
    </lineage>
</organism>
<comment type="caution">
    <text evidence="3">The sequence shown here is derived from an EMBL/GenBank/DDBJ whole genome shotgun (WGS) entry which is preliminary data.</text>
</comment>
<proteinExistence type="predicted"/>
<dbReference type="Proteomes" id="UP000186705">
    <property type="component" value="Unassembled WGS sequence"/>
</dbReference>
<dbReference type="GO" id="GO:0004040">
    <property type="term" value="F:amidase activity"/>
    <property type="evidence" value="ECO:0007669"/>
    <property type="project" value="InterPro"/>
</dbReference>
<gene>
    <name evidence="3" type="ORF">BO225_02010</name>
</gene>
<evidence type="ECO:0000259" key="2">
    <source>
        <dbReference type="SMART" id="SM00047"/>
    </source>
</evidence>